<dbReference type="SUPFAM" id="SSF53474">
    <property type="entry name" value="alpha/beta-Hydrolases"/>
    <property type="match status" value="1"/>
</dbReference>
<evidence type="ECO:0000259" key="2">
    <source>
        <dbReference type="Pfam" id="PF05448"/>
    </source>
</evidence>
<dbReference type="EMBL" id="FQZO01000014">
    <property type="protein sequence ID" value="SHK03618.1"/>
    <property type="molecule type" value="Genomic_DNA"/>
</dbReference>
<dbReference type="InterPro" id="IPR039069">
    <property type="entry name" value="CE7"/>
</dbReference>
<dbReference type="OrthoDB" id="9770528at2"/>
<gene>
    <name evidence="3" type="ORF">SAMN05444401_0437</name>
</gene>
<dbReference type="GO" id="GO:0052689">
    <property type="term" value="F:carboxylic ester hydrolase activity"/>
    <property type="evidence" value="ECO:0007669"/>
    <property type="project" value="TreeGrafter"/>
</dbReference>
<feature type="active site" description="Nucleophile" evidence="1">
    <location>
        <position position="187"/>
    </location>
</feature>
<evidence type="ECO:0000256" key="1">
    <source>
        <dbReference type="PIRSR" id="PIRSR639069-1"/>
    </source>
</evidence>
<name>A0A1M6P6U7_9CLOT</name>
<dbReference type="GO" id="GO:0005976">
    <property type="term" value="P:polysaccharide metabolic process"/>
    <property type="evidence" value="ECO:0007669"/>
    <property type="project" value="TreeGrafter"/>
</dbReference>
<organism evidence="3 4">
    <name type="scientific">Clostridium amylolyticum</name>
    <dbReference type="NCBI Taxonomy" id="1121298"/>
    <lineage>
        <taxon>Bacteria</taxon>
        <taxon>Bacillati</taxon>
        <taxon>Bacillota</taxon>
        <taxon>Clostridia</taxon>
        <taxon>Eubacteriales</taxon>
        <taxon>Clostridiaceae</taxon>
        <taxon>Clostridium</taxon>
    </lineage>
</organism>
<dbReference type="AlphaFoldDB" id="A0A1M6P6U7"/>
<dbReference type="PANTHER" id="PTHR40111">
    <property type="entry name" value="CEPHALOSPORIN-C DEACETYLASE"/>
    <property type="match status" value="1"/>
</dbReference>
<sequence>MGDKYNYIEKASEGLFDYYPPLTRQEDFDEFWKSTIEKARSVPLNSTLKEYDYPSSYVKVYEINYNGFDDTRIHGWYMVPDFVKKEKYPCIIHYHGFGGNAGSPSDFMKWIIMGIAVISIDCRDQSGKTVDNGKYSSGYKNNVVCKGILDKEEYYFRAVYMDCLKAIDFAYEQKEVNKEKIIIAGGSQGGALGMAVCALDSRPYMAMVDVPSNSNLEKRVEGAHGAFSSVTEYLKAYPEKTDKVLETLSYFDTMNMAHKIKCKVLASVALKDNVCPAKYYFATYNRIQSPKEIKIYPFNGHEGGRETQNEIKLKFLKKNI</sequence>
<dbReference type="STRING" id="1121298.SAMN05444401_0437"/>
<evidence type="ECO:0000313" key="4">
    <source>
        <dbReference type="Proteomes" id="UP000184080"/>
    </source>
</evidence>
<dbReference type="Proteomes" id="UP000184080">
    <property type="component" value="Unassembled WGS sequence"/>
</dbReference>
<keyword evidence="4" id="KW-1185">Reference proteome</keyword>
<dbReference type="Gene3D" id="3.40.50.1820">
    <property type="entry name" value="alpha/beta hydrolase"/>
    <property type="match status" value="1"/>
</dbReference>
<feature type="active site" description="Charge relay system" evidence="1">
    <location>
        <position position="272"/>
    </location>
</feature>
<feature type="active site" description="Charge relay system" evidence="1">
    <location>
        <position position="301"/>
    </location>
</feature>
<dbReference type="RefSeq" id="WP_073012661.1">
    <property type="nucleotide sequence ID" value="NZ_FQZO01000014.1"/>
</dbReference>
<dbReference type="PANTHER" id="PTHR40111:SF1">
    <property type="entry name" value="CEPHALOSPORIN-C DEACETYLASE"/>
    <property type="match status" value="1"/>
</dbReference>
<reference evidence="3 4" key="1">
    <citation type="submission" date="2016-11" db="EMBL/GenBank/DDBJ databases">
        <authorList>
            <person name="Jaros S."/>
            <person name="Januszkiewicz K."/>
            <person name="Wedrychowicz H."/>
        </authorList>
    </citation>
    <scope>NUCLEOTIDE SEQUENCE [LARGE SCALE GENOMIC DNA]</scope>
    <source>
        <strain evidence="3 4">DSM 21864</strain>
    </source>
</reference>
<proteinExistence type="predicted"/>
<evidence type="ECO:0000313" key="3">
    <source>
        <dbReference type="EMBL" id="SHK03618.1"/>
    </source>
</evidence>
<protein>
    <submittedName>
        <fullName evidence="3">Cephalosporin-C deacetylase</fullName>
    </submittedName>
</protein>
<dbReference type="Pfam" id="PF05448">
    <property type="entry name" value="AXE1"/>
    <property type="match status" value="1"/>
</dbReference>
<accession>A0A1M6P6U7</accession>
<dbReference type="InterPro" id="IPR008391">
    <property type="entry name" value="AXE1_dom"/>
</dbReference>
<feature type="domain" description="Acetyl xylan esterase" evidence="2">
    <location>
        <begin position="14"/>
        <end position="318"/>
    </location>
</feature>
<dbReference type="InterPro" id="IPR029058">
    <property type="entry name" value="AB_hydrolase_fold"/>
</dbReference>